<name>A0A1J5PQK6_9ZZZZ</name>
<organism evidence="1">
    <name type="scientific">mine drainage metagenome</name>
    <dbReference type="NCBI Taxonomy" id="410659"/>
    <lineage>
        <taxon>unclassified sequences</taxon>
        <taxon>metagenomes</taxon>
        <taxon>ecological metagenomes</taxon>
    </lineage>
</organism>
<protein>
    <submittedName>
        <fullName evidence="1">Uncharacterized protein</fullName>
    </submittedName>
</protein>
<dbReference type="AlphaFoldDB" id="A0A1J5PQK6"/>
<accession>A0A1J5PQK6</accession>
<evidence type="ECO:0000313" key="1">
    <source>
        <dbReference type="EMBL" id="OIQ73785.1"/>
    </source>
</evidence>
<dbReference type="EMBL" id="MLJW01002736">
    <property type="protein sequence ID" value="OIQ73785.1"/>
    <property type="molecule type" value="Genomic_DNA"/>
</dbReference>
<proteinExistence type="predicted"/>
<comment type="caution">
    <text evidence="1">The sequence shown here is derived from an EMBL/GenBank/DDBJ whole genome shotgun (WGS) entry which is preliminary data.</text>
</comment>
<gene>
    <name evidence="1" type="ORF">GALL_445710</name>
</gene>
<reference evidence="1" key="1">
    <citation type="submission" date="2016-10" db="EMBL/GenBank/DDBJ databases">
        <title>Sequence of Gallionella enrichment culture.</title>
        <authorList>
            <person name="Poehlein A."/>
            <person name="Muehling M."/>
            <person name="Daniel R."/>
        </authorList>
    </citation>
    <scope>NUCLEOTIDE SEQUENCE</scope>
</reference>
<sequence length="44" mass="5178">MRHAGLQRQRLRGERGDPVVAQMGLRPVLMPRDFQLDVFLFLRT</sequence>